<evidence type="ECO:0000256" key="4">
    <source>
        <dbReference type="ARBA" id="ARBA00022475"/>
    </source>
</evidence>
<evidence type="ECO:0000256" key="2">
    <source>
        <dbReference type="ARBA" id="ARBA00009773"/>
    </source>
</evidence>
<dbReference type="EMBL" id="JANKAS010000006">
    <property type="protein sequence ID" value="MCR1898995.1"/>
    <property type="molecule type" value="Genomic_DNA"/>
</dbReference>
<evidence type="ECO:0000256" key="1">
    <source>
        <dbReference type="ARBA" id="ARBA00004651"/>
    </source>
</evidence>
<proteinExistence type="inferred from homology"/>
<evidence type="ECO:0000256" key="3">
    <source>
        <dbReference type="ARBA" id="ARBA00022448"/>
    </source>
</evidence>
<comment type="similarity">
    <text evidence="2">Belongs to the autoinducer-2 exporter (AI-2E) (TC 2.A.86) family.</text>
</comment>
<feature type="transmembrane region" description="Helical" evidence="8">
    <location>
        <begin position="267"/>
        <end position="291"/>
    </location>
</feature>
<protein>
    <submittedName>
        <fullName evidence="9">AI-2E family transporter</fullName>
    </submittedName>
</protein>
<feature type="transmembrane region" description="Helical" evidence="8">
    <location>
        <begin position="352"/>
        <end position="385"/>
    </location>
</feature>
<name>A0AAE3KZC4_9FIRM</name>
<evidence type="ECO:0000256" key="6">
    <source>
        <dbReference type="ARBA" id="ARBA00022989"/>
    </source>
</evidence>
<evidence type="ECO:0000313" key="9">
    <source>
        <dbReference type="EMBL" id="MCR1898995.1"/>
    </source>
</evidence>
<keyword evidence="3" id="KW-0813">Transport</keyword>
<accession>A0AAE3KZC4</accession>
<dbReference type="AlphaFoldDB" id="A0AAE3KZC4"/>
<dbReference type="Pfam" id="PF01594">
    <property type="entry name" value="AI-2E_transport"/>
    <property type="match status" value="1"/>
</dbReference>
<feature type="transmembrane region" description="Helical" evidence="8">
    <location>
        <begin position="89"/>
        <end position="111"/>
    </location>
</feature>
<keyword evidence="10" id="KW-1185">Reference proteome</keyword>
<keyword evidence="5 8" id="KW-0812">Transmembrane</keyword>
<dbReference type="RefSeq" id="WP_257530883.1">
    <property type="nucleotide sequence ID" value="NZ_JANKAS010000006.1"/>
</dbReference>
<dbReference type="GO" id="GO:0005886">
    <property type="term" value="C:plasma membrane"/>
    <property type="evidence" value="ECO:0007669"/>
    <property type="project" value="UniProtKB-SubCell"/>
</dbReference>
<feature type="transmembrane region" description="Helical" evidence="8">
    <location>
        <begin position="42"/>
        <end position="68"/>
    </location>
</feature>
<comment type="caution">
    <text evidence="9">The sequence shown here is derived from an EMBL/GenBank/DDBJ whole genome shotgun (WGS) entry which is preliminary data.</text>
</comment>
<dbReference type="Proteomes" id="UP001205748">
    <property type="component" value="Unassembled WGS sequence"/>
</dbReference>
<reference evidence="9" key="1">
    <citation type="submission" date="2022-07" db="EMBL/GenBank/DDBJ databases">
        <title>Enhanced cultured diversity of the mouse gut microbiota enables custom-made synthetic communities.</title>
        <authorList>
            <person name="Afrizal A."/>
        </authorList>
    </citation>
    <scope>NUCLEOTIDE SEQUENCE</scope>
    <source>
        <strain evidence="9">DSM 28593</strain>
    </source>
</reference>
<organism evidence="9 10">
    <name type="scientific">Irregularibacter muris</name>
    <dbReference type="NCBI Taxonomy" id="1796619"/>
    <lineage>
        <taxon>Bacteria</taxon>
        <taxon>Bacillati</taxon>
        <taxon>Bacillota</taxon>
        <taxon>Clostridia</taxon>
        <taxon>Eubacteriales</taxon>
        <taxon>Eubacteriaceae</taxon>
        <taxon>Irregularibacter</taxon>
    </lineage>
</organism>
<evidence type="ECO:0000256" key="7">
    <source>
        <dbReference type="ARBA" id="ARBA00023136"/>
    </source>
</evidence>
<feature type="transmembrane region" description="Helical" evidence="8">
    <location>
        <begin position="12"/>
        <end position="30"/>
    </location>
</feature>
<keyword evidence="6 8" id="KW-1133">Transmembrane helix</keyword>
<feature type="transmembrane region" description="Helical" evidence="8">
    <location>
        <begin position="196"/>
        <end position="217"/>
    </location>
</feature>
<dbReference type="InterPro" id="IPR002549">
    <property type="entry name" value="AI-2E-like"/>
</dbReference>
<comment type="subcellular location">
    <subcellularLocation>
        <location evidence="1">Cell membrane</location>
        <topology evidence="1">Multi-pass membrane protein</topology>
    </subcellularLocation>
</comment>
<dbReference type="PANTHER" id="PTHR21716">
    <property type="entry name" value="TRANSMEMBRANE PROTEIN"/>
    <property type="match status" value="1"/>
</dbReference>
<keyword evidence="7 8" id="KW-0472">Membrane</keyword>
<sequence length="396" mass="45400">MKFEFDKKYLKLSVYVFLALAALILFYKVIDNFSSAFDSFRIIIDFFFTLLKPFIMAIAIAYFLYPLIRWVETRFFNSPHRLSKKNKRGRILSILVIYILIIILLGTFLYLTTPRIVKNISDLITVLPNYVEEAGDFFKELNMNKKIQDFIRGLPIDNQMLTQYDFFKNIDQYVNNIFKNAQNAVEGILGYLVNSAVSLTSGLLNLVLAIFIAFYILKDKEELFRSLRRFFEAFFPHKTVKRWREILYLADEKFGEYLIGNIIDSTIIGLMCFIGLLVLKIKFALLISIIIGVTNLIPYFGPIIGAVPGIILTLFDSPIKALWLAIFILVLQQFDGNYLKPKVLGDKVGLSPLWVIFAIVIGGGLFGVWGMFLGVPTIAVIRVILLQAIEKRNNSI</sequence>
<evidence type="ECO:0000313" key="10">
    <source>
        <dbReference type="Proteomes" id="UP001205748"/>
    </source>
</evidence>
<keyword evidence="4" id="KW-1003">Cell membrane</keyword>
<evidence type="ECO:0000256" key="5">
    <source>
        <dbReference type="ARBA" id="ARBA00022692"/>
    </source>
</evidence>
<evidence type="ECO:0000256" key="8">
    <source>
        <dbReference type="SAM" id="Phobius"/>
    </source>
</evidence>
<dbReference type="GO" id="GO:0055085">
    <property type="term" value="P:transmembrane transport"/>
    <property type="evidence" value="ECO:0007669"/>
    <property type="project" value="TreeGrafter"/>
</dbReference>
<gene>
    <name evidence="9" type="ORF">NSA47_08355</name>
</gene>
<dbReference type="PANTHER" id="PTHR21716:SF53">
    <property type="entry name" value="PERMEASE PERM-RELATED"/>
    <property type="match status" value="1"/>
</dbReference>